<dbReference type="EMBL" id="FPBK01000011">
    <property type="protein sequence ID" value="SFU64424.1"/>
    <property type="molecule type" value="Genomic_DNA"/>
</dbReference>
<feature type="transmembrane region" description="Helical" evidence="1">
    <location>
        <begin position="353"/>
        <end position="374"/>
    </location>
</feature>
<dbReference type="AlphaFoldDB" id="A0A1I7HUL1"/>
<feature type="transmembrane region" description="Helical" evidence="1">
    <location>
        <begin position="424"/>
        <end position="442"/>
    </location>
</feature>
<feature type="transmembrane region" description="Helical" evidence="1">
    <location>
        <begin position="205"/>
        <end position="229"/>
    </location>
</feature>
<reference evidence="2 3" key="1">
    <citation type="submission" date="2016-10" db="EMBL/GenBank/DDBJ databases">
        <authorList>
            <person name="de Groot N.N."/>
        </authorList>
    </citation>
    <scope>NUCLEOTIDE SEQUENCE [LARGE SCALE GENOMIC DNA]</scope>
    <source>
        <strain evidence="2 3">CGMCC 1.12333</strain>
    </source>
</reference>
<sequence>MNNRHYNIFFHLHTVSGIVISVLLFVIFFAGSFSFFRDEIVNWERNDTVVSNPELSLDFNRALDSISKTNTLTGKDITFKKYFEEAQINVSLSASKDTTLQKEAQAGNFFYLNTQDFSTETYYTSYTLGEFLYRLHFFAQVPYPYGYYLSGFTAFFFLFALITGLLIHWDKIKQNFYVFRPKAKLKTLWTDAHTVLGTIGFPFQLVYAVTGTFFMIKLLMVAPFLSAFYSGDQKALYDDLGYNPPSFEYLHQPFQQQINVNAIVAKAKEKWNDFNITKVDILNYGDANMHVNIEGELNYNTQLTGLGKLCYKVANGELVLQKNPYTEVTYVDHVKNLLYRLHYGDYAGYPLRILSFIMGIIGCVVILSGVLIWFHARKKKNITEKKRKYNNSVYTIYLAICLSMLPTTAISFIAVKLIGNGYSFLYYFYFLIWLILSVAFSLKNNNAFTLKVCLLSGGILGFLIPVASGIKTGNWFWTLFQNNTSHLFIVDLLWIIISVVLFFILSFVYKTKKNI</sequence>
<keyword evidence="1" id="KW-0472">Membrane</keyword>
<feature type="transmembrane region" description="Helical" evidence="1">
    <location>
        <begin position="449"/>
        <end position="467"/>
    </location>
</feature>
<dbReference type="PANTHER" id="PTHR34219">
    <property type="entry name" value="IRON-REGULATED INNER MEMBRANE PROTEIN-RELATED"/>
    <property type="match status" value="1"/>
</dbReference>
<keyword evidence="3" id="KW-1185">Reference proteome</keyword>
<evidence type="ECO:0000313" key="3">
    <source>
        <dbReference type="Proteomes" id="UP000199138"/>
    </source>
</evidence>
<feature type="transmembrane region" description="Helical" evidence="1">
    <location>
        <begin position="12"/>
        <end position="36"/>
    </location>
</feature>
<dbReference type="Pfam" id="PF03929">
    <property type="entry name" value="PepSY_TM"/>
    <property type="match status" value="1"/>
</dbReference>
<name>A0A1I7HUL1_9FLAO</name>
<dbReference type="InterPro" id="IPR005625">
    <property type="entry name" value="PepSY-ass_TM"/>
</dbReference>
<proteinExistence type="predicted"/>
<dbReference type="OrthoDB" id="6307929at2"/>
<dbReference type="RefSeq" id="WP_093025702.1">
    <property type="nucleotide sequence ID" value="NZ_FPBK01000011.1"/>
</dbReference>
<dbReference type="PANTHER" id="PTHR34219:SF4">
    <property type="entry name" value="PEPSY DOMAIN-CONTAINING PROTEIN"/>
    <property type="match status" value="1"/>
</dbReference>
<feature type="transmembrane region" description="Helical" evidence="1">
    <location>
        <begin position="394"/>
        <end position="418"/>
    </location>
</feature>
<gene>
    <name evidence="2" type="ORF">SAMN05216480_11138</name>
</gene>
<evidence type="ECO:0000313" key="2">
    <source>
        <dbReference type="EMBL" id="SFU64424.1"/>
    </source>
</evidence>
<feature type="transmembrane region" description="Helical" evidence="1">
    <location>
        <begin position="487"/>
        <end position="509"/>
    </location>
</feature>
<feature type="transmembrane region" description="Helical" evidence="1">
    <location>
        <begin position="145"/>
        <end position="167"/>
    </location>
</feature>
<dbReference type="STRING" id="1224947.SAMN05216480_11138"/>
<organism evidence="2 3">
    <name type="scientific">Pustulibacterium marinum</name>
    <dbReference type="NCBI Taxonomy" id="1224947"/>
    <lineage>
        <taxon>Bacteria</taxon>
        <taxon>Pseudomonadati</taxon>
        <taxon>Bacteroidota</taxon>
        <taxon>Flavobacteriia</taxon>
        <taxon>Flavobacteriales</taxon>
        <taxon>Flavobacteriaceae</taxon>
        <taxon>Pustulibacterium</taxon>
    </lineage>
</organism>
<keyword evidence="1" id="KW-0812">Transmembrane</keyword>
<accession>A0A1I7HUL1</accession>
<protein>
    <submittedName>
        <fullName evidence="2">Uncharacterized iron-regulated membrane protein</fullName>
    </submittedName>
</protein>
<dbReference type="Proteomes" id="UP000199138">
    <property type="component" value="Unassembled WGS sequence"/>
</dbReference>
<keyword evidence="1" id="KW-1133">Transmembrane helix</keyword>
<evidence type="ECO:0000256" key="1">
    <source>
        <dbReference type="SAM" id="Phobius"/>
    </source>
</evidence>